<dbReference type="GO" id="GO:0005509">
    <property type="term" value="F:calcium ion binding"/>
    <property type="evidence" value="ECO:0007669"/>
    <property type="project" value="InterPro"/>
</dbReference>
<dbReference type="InterPro" id="IPR015919">
    <property type="entry name" value="Cadherin-like_sf"/>
</dbReference>
<dbReference type="AlphaFoldDB" id="A0A6S6SFC6"/>
<accession>A0A6S6SFC6</accession>
<evidence type="ECO:0000313" key="3">
    <source>
        <dbReference type="EMBL" id="CAA6803529.1"/>
    </source>
</evidence>
<dbReference type="Gene3D" id="2.60.40.60">
    <property type="entry name" value="Cadherins"/>
    <property type="match status" value="1"/>
</dbReference>
<gene>
    <name evidence="3" type="ORF">HELGO_WM11312</name>
</gene>
<dbReference type="InterPro" id="IPR002126">
    <property type="entry name" value="Cadherin-like_dom"/>
</dbReference>
<dbReference type="SMART" id="SM00112">
    <property type="entry name" value="CA"/>
    <property type="match status" value="1"/>
</dbReference>
<evidence type="ECO:0000256" key="1">
    <source>
        <dbReference type="SAM" id="MobiDB-lite"/>
    </source>
</evidence>
<name>A0A6S6SFC6_9BACT</name>
<reference evidence="3" key="1">
    <citation type="submission" date="2020-01" db="EMBL/GenBank/DDBJ databases">
        <authorList>
            <person name="Meier V. D."/>
            <person name="Meier V D."/>
        </authorList>
    </citation>
    <scope>NUCLEOTIDE SEQUENCE</scope>
    <source>
        <strain evidence="3">HLG_WM_MAG_05</strain>
    </source>
</reference>
<dbReference type="PANTHER" id="PTHR35812:SF1">
    <property type="entry name" value="LIPOPROTEIN"/>
    <property type="match status" value="1"/>
</dbReference>
<dbReference type="InterPro" id="IPR013783">
    <property type="entry name" value="Ig-like_fold"/>
</dbReference>
<dbReference type="EMBL" id="CACVAU010000011">
    <property type="protein sequence ID" value="CAA6803529.1"/>
    <property type="molecule type" value="Genomic_DNA"/>
</dbReference>
<dbReference type="InterPro" id="IPR011460">
    <property type="entry name" value="Lcl_C"/>
</dbReference>
<dbReference type="Pfam" id="PF07603">
    <property type="entry name" value="Lcl_C"/>
    <property type="match status" value="1"/>
</dbReference>
<dbReference type="SUPFAM" id="SSF49313">
    <property type="entry name" value="Cadherin-like"/>
    <property type="match status" value="1"/>
</dbReference>
<dbReference type="PROSITE" id="PS50268">
    <property type="entry name" value="CADHERIN_2"/>
    <property type="match status" value="1"/>
</dbReference>
<sequence length="491" mass="52824">MNMITILKFLILSTLVTIFIACGGGGSSSDSGGTESPETPDTVAPTKPSITNLPTQTKSNVVKVAITGEAHTYVYINDKNITVLGDTGTENVDLNLSGDDGVKEFTLQLKDKSGNISESLTFSITKDSTAPIFTLTNIIVKENQLSVLTVNAQDTHAITYTLSGTNKESFSIGSSSGILTFNEAPDYQTSPNGFVVTVIATDSFGNVHSQVLTVHIENVIENGEPTAVAGNDINLRQGLNFNVDGSASTDDGNIVKYEWFNGIVKVGEGSSLTLNSRDFSIGNNTIILRVTDDAGLKGSDNLTLNVLKAIKTTGQNKSYNSNGDEIDKTTTHDDAHYAKGIDSNYTRDDAVGTVKDNLTGLEWQDDAVVASLKKQWLSDANYAACTYDTTSDECYDTTGDTATAYCENLVLNAQSDWRLPTSYELENIIKYGAATSAIETTNAFSNTAADAYWTSTSSINELDQGWYVHFNYGAVNTAHKDNALYVRCVRK</sequence>
<protein>
    <recommendedName>
        <fullName evidence="2">Cadherin domain-containing protein</fullName>
    </recommendedName>
</protein>
<feature type="domain" description="Cadherin" evidence="2">
    <location>
        <begin position="116"/>
        <end position="227"/>
    </location>
</feature>
<feature type="region of interest" description="Disordered" evidence="1">
    <location>
        <begin position="26"/>
        <end position="49"/>
    </location>
</feature>
<organism evidence="3">
    <name type="scientific">uncultured Sulfurovum sp</name>
    <dbReference type="NCBI Taxonomy" id="269237"/>
    <lineage>
        <taxon>Bacteria</taxon>
        <taxon>Pseudomonadati</taxon>
        <taxon>Campylobacterota</taxon>
        <taxon>Epsilonproteobacteria</taxon>
        <taxon>Campylobacterales</taxon>
        <taxon>Sulfurovaceae</taxon>
        <taxon>Sulfurovum</taxon>
        <taxon>environmental samples</taxon>
    </lineage>
</organism>
<dbReference type="GO" id="GO:0007156">
    <property type="term" value="P:homophilic cell adhesion via plasma membrane adhesion molecules"/>
    <property type="evidence" value="ECO:0007669"/>
    <property type="project" value="InterPro"/>
</dbReference>
<dbReference type="Gene3D" id="2.60.40.10">
    <property type="entry name" value="Immunoglobulins"/>
    <property type="match status" value="1"/>
</dbReference>
<dbReference type="GO" id="GO:0016020">
    <property type="term" value="C:membrane"/>
    <property type="evidence" value="ECO:0007669"/>
    <property type="project" value="InterPro"/>
</dbReference>
<dbReference type="PANTHER" id="PTHR35812">
    <property type="entry name" value="LIPOPROTEIN"/>
    <property type="match status" value="1"/>
</dbReference>
<evidence type="ECO:0000259" key="2">
    <source>
        <dbReference type="PROSITE" id="PS50268"/>
    </source>
</evidence>
<proteinExistence type="predicted"/>